<dbReference type="EC" id="2.7.13.3" evidence="3"/>
<dbReference type="InterPro" id="IPR050956">
    <property type="entry name" value="2C_system_His_kinase"/>
</dbReference>
<name>A0A9D3VEV7_9ROSI</name>
<dbReference type="EMBL" id="JAIQCV010000007">
    <property type="protein sequence ID" value="KAH1081678.1"/>
    <property type="molecule type" value="Genomic_DNA"/>
</dbReference>
<dbReference type="PANTHER" id="PTHR43719:SF4">
    <property type="entry name" value="PHYTOCHROME C"/>
    <property type="match status" value="1"/>
</dbReference>
<dbReference type="PROSITE" id="PS50109">
    <property type="entry name" value="HIS_KIN"/>
    <property type="match status" value="1"/>
</dbReference>
<comment type="caution">
    <text evidence="7">The sequence shown here is derived from an EMBL/GenBank/DDBJ whole genome shotgun (WGS) entry which is preliminary data.</text>
</comment>
<evidence type="ECO:0000313" key="8">
    <source>
        <dbReference type="Proteomes" id="UP000828251"/>
    </source>
</evidence>
<evidence type="ECO:0000256" key="4">
    <source>
        <dbReference type="ARBA" id="ARBA00022553"/>
    </source>
</evidence>
<protein>
    <recommendedName>
        <fullName evidence="3">histidine kinase</fullName>
        <ecNumber evidence="3">2.7.13.3</ecNumber>
    </recommendedName>
</protein>
<dbReference type="SMART" id="SM00387">
    <property type="entry name" value="HATPase_c"/>
    <property type="match status" value="1"/>
</dbReference>
<comment type="subunit">
    <text evidence="2">Homodimer.</text>
</comment>
<evidence type="ECO:0000256" key="2">
    <source>
        <dbReference type="ARBA" id="ARBA00011738"/>
    </source>
</evidence>
<dbReference type="PANTHER" id="PTHR43719">
    <property type="entry name" value="TWO-COMPONENT HISTIDINE KINASE"/>
    <property type="match status" value="1"/>
</dbReference>
<dbReference type="Gene3D" id="3.30.565.10">
    <property type="entry name" value="Histidine kinase-like ATPase, C-terminal domain"/>
    <property type="match status" value="1"/>
</dbReference>
<gene>
    <name evidence="7" type="ORF">J1N35_021439</name>
</gene>
<dbReference type="AlphaFoldDB" id="A0A9D3VEV7"/>
<evidence type="ECO:0000313" key="7">
    <source>
        <dbReference type="EMBL" id="KAH1081678.1"/>
    </source>
</evidence>
<feature type="chain" id="PRO_5038360063" description="histidine kinase" evidence="5">
    <location>
        <begin position="21"/>
        <end position="194"/>
    </location>
</feature>
<dbReference type="GO" id="GO:0005634">
    <property type="term" value="C:nucleus"/>
    <property type="evidence" value="ECO:0007669"/>
    <property type="project" value="TreeGrafter"/>
</dbReference>
<accession>A0A9D3VEV7</accession>
<dbReference type="CDD" id="cd16932">
    <property type="entry name" value="HATPase_Phy-like"/>
    <property type="match status" value="1"/>
</dbReference>
<proteinExistence type="predicted"/>
<comment type="catalytic activity">
    <reaction evidence="1">
        <text>ATP + protein L-histidine = ADP + protein N-phospho-L-histidine.</text>
        <dbReference type="EC" id="2.7.13.3"/>
    </reaction>
</comment>
<dbReference type="Proteomes" id="UP000828251">
    <property type="component" value="Unassembled WGS sequence"/>
</dbReference>
<dbReference type="FunFam" id="3.30.565.10:FF:000064">
    <property type="entry name" value="Phytochrome"/>
    <property type="match status" value="1"/>
</dbReference>
<dbReference type="SUPFAM" id="SSF55874">
    <property type="entry name" value="ATPase domain of HSP90 chaperone/DNA topoisomerase II/histidine kinase"/>
    <property type="match status" value="1"/>
</dbReference>
<evidence type="ECO:0000256" key="1">
    <source>
        <dbReference type="ARBA" id="ARBA00000085"/>
    </source>
</evidence>
<dbReference type="InterPro" id="IPR005467">
    <property type="entry name" value="His_kinase_dom"/>
</dbReference>
<dbReference type="GO" id="GO:0004673">
    <property type="term" value="F:protein histidine kinase activity"/>
    <property type="evidence" value="ECO:0007669"/>
    <property type="project" value="UniProtKB-EC"/>
</dbReference>
<feature type="signal peptide" evidence="5">
    <location>
        <begin position="1"/>
        <end position="20"/>
    </location>
</feature>
<dbReference type="OrthoDB" id="1924328at2759"/>
<keyword evidence="4" id="KW-0597">Phosphoprotein</keyword>
<evidence type="ECO:0000259" key="6">
    <source>
        <dbReference type="PROSITE" id="PS50109"/>
    </source>
</evidence>
<sequence length="194" mass="22305">MVLFISWPYLFSLSLSLMKGCSVCSYMEMDSGEFNLGEALEAVLKQVMLISQERQVQVIQDLPPEVSSMYLYGDNLRLQQVLSDFLTNALLFTPVFEESSVSFRVVPRKERIGTKIQIVYLEFRITHPAPGIPEDLIQEMFHHRQGVSREGLGLYISQKLVKIMNGTVQYLREAERSSFIIFLEFPLARQLGHH</sequence>
<dbReference type="InterPro" id="IPR003594">
    <property type="entry name" value="HATPase_dom"/>
</dbReference>
<dbReference type="InterPro" id="IPR044767">
    <property type="entry name" value="Phy_HATPase-like"/>
</dbReference>
<organism evidence="7 8">
    <name type="scientific">Gossypium stocksii</name>
    <dbReference type="NCBI Taxonomy" id="47602"/>
    <lineage>
        <taxon>Eukaryota</taxon>
        <taxon>Viridiplantae</taxon>
        <taxon>Streptophyta</taxon>
        <taxon>Embryophyta</taxon>
        <taxon>Tracheophyta</taxon>
        <taxon>Spermatophyta</taxon>
        <taxon>Magnoliopsida</taxon>
        <taxon>eudicotyledons</taxon>
        <taxon>Gunneridae</taxon>
        <taxon>Pentapetalae</taxon>
        <taxon>rosids</taxon>
        <taxon>malvids</taxon>
        <taxon>Malvales</taxon>
        <taxon>Malvaceae</taxon>
        <taxon>Malvoideae</taxon>
        <taxon>Gossypium</taxon>
    </lineage>
</organism>
<dbReference type="InterPro" id="IPR036890">
    <property type="entry name" value="HATPase_C_sf"/>
</dbReference>
<dbReference type="Pfam" id="PF02518">
    <property type="entry name" value="HATPase_c"/>
    <property type="match status" value="1"/>
</dbReference>
<evidence type="ECO:0000256" key="5">
    <source>
        <dbReference type="SAM" id="SignalP"/>
    </source>
</evidence>
<feature type="domain" description="Histidine kinase" evidence="6">
    <location>
        <begin position="1"/>
        <end position="189"/>
    </location>
</feature>
<keyword evidence="8" id="KW-1185">Reference proteome</keyword>
<keyword evidence="5" id="KW-0732">Signal</keyword>
<reference evidence="7 8" key="1">
    <citation type="journal article" date="2021" name="Plant Biotechnol. J.">
        <title>Multi-omics assisted identification of the key and species-specific regulatory components of drought-tolerant mechanisms in Gossypium stocksii.</title>
        <authorList>
            <person name="Yu D."/>
            <person name="Ke L."/>
            <person name="Zhang D."/>
            <person name="Wu Y."/>
            <person name="Sun Y."/>
            <person name="Mei J."/>
            <person name="Sun J."/>
            <person name="Sun Y."/>
        </authorList>
    </citation>
    <scope>NUCLEOTIDE SEQUENCE [LARGE SCALE GENOMIC DNA]</scope>
    <source>
        <strain evidence="8">cv. E1</strain>
        <tissue evidence="7">Leaf</tissue>
    </source>
</reference>
<evidence type="ECO:0000256" key="3">
    <source>
        <dbReference type="ARBA" id="ARBA00012438"/>
    </source>
</evidence>